<dbReference type="Proteomes" id="UP001239445">
    <property type="component" value="Unassembled WGS sequence"/>
</dbReference>
<organism evidence="10 11">
    <name type="scientific">Echria macrotheca</name>
    <dbReference type="NCBI Taxonomy" id="438768"/>
    <lineage>
        <taxon>Eukaryota</taxon>
        <taxon>Fungi</taxon>
        <taxon>Dikarya</taxon>
        <taxon>Ascomycota</taxon>
        <taxon>Pezizomycotina</taxon>
        <taxon>Sordariomycetes</taxon>
        <taxon>Sordariomycetidae</taxon>
        <taxon>Sordariales</taxon>
        <taxon>Schizotheciaceae</taxon>
        <taxon>Echria</taxon>
    </lineage>
</organism>
<proteinExistence type="inferred from homology"/>
<evidence type="ECO:0000256" key="7">
    <source>
        <dbReference type="ARBA" id="ARBA00023328"/>
    </source>
</evidence>
<evidence type="ECO:0000256" key="2">
    <source>
        <dbReference type="ARBA" id="ARBA00004584"/>
    </source>
</evidence>
<feature type="coiled-coil region" evidence="8">
    <location>
        <begin position="14"/>
        <end position="41"/>
    </location>
</feature>
<accession>A0AAJ0BAW7</accession>
<evidence type="ECO:0000256" key="9">
    <source>
        <dbReference type="SAM" id="MobiDB-lite"/>
    </source>
</evidence>
<dbReference type="GO" id="GO:0005634">
    <property type="term" value="C:nucleus"/>
    <property type="evidence" value="ECO:0007669"/>
    <property type="project" value="UniProtKB-SubCell"/>
</dbReference>
<keyword evidence="7" id="KW-0137">Centromere</keyword>
<comment type="similarity">
    <text evidence="3">Belongs to the CENP-K/MCM22 family.</text>
</comment>
<name>A0AAJ0BAW7_9PEZI</name>
<sequence>MMEGVTSLPGDVYKADLDFTLRELTSAIAEAEEAVKRVRATASRVPDADLSAVDSLEIMIKAYNEVAASEPFLPSRGSVLPALLALQKAHQTTEETNAYVASSAVTLDQTKKRVEAEQLGVKEQRDLQAALQKRIASLREELETKEEKTPEQLAKEKAAELKQQKKHYDQQTASLMKSLDWFIENHLASMLAAEELGGPVVGDLTEIDPDELSAGFSAHGKLKKAKENPDDDKRQRRIDEIWGGASEPQEAKGKRKRDRDEASAAGSEMRDLIEQLLNQTMESGGDSSAAYVRVDRESAAARFLVRSKVAEFHPKDAMRLRLIDFGRELDD</sequence>
<evidence type="ECO:0000256" key="8">
    <source>
        <dbReference type="SAM" id="Coils"/>
    </source>
</evidence>
<keyword evidence="5 8" id="KW-0175">Coiled coil</keyword>
<evidence type="ECO:0000313" key="10">
    <source>
        <dbReference type="EMBL" id="KAK1754910.1"/>
    </source>
</evidence>
<evidence type="ECO:0000313" key="11">
    <source>
        <dbReference type="Proteomes" id="UP001239445"/>
    </source>
</evidence>
<gene>
    <name evidence="10" type="ORF">QBC47DRAFT_203806</name>
</gene>
<feature type="compositionally biased region" description="Basic and acidic residues" evidence="9">
    <location>
        <begin position="258"/>
        <end position="267"/>
    </location>
</feature>
<evidence type="ECO:0000256" key="3">
    <source>
        <dbReference type="ARBA" id="ARBA00005795"/>
    </source>
</evidence>
<evidence type="ECO:0000256" key="5">
    <source>
        <dbReference type="ARBA" id="ARBA00023054"/>
    </source>
</evidence>
<dbReference type="PANTHER" id="PTHR14401:SF6">
    <property type="entry name" value="CENTROMERE PROTEIN K"/>
    <property type="match status" value="1"/>
</dbReference>
<feature type="region of interest" description="Disordered" evidence="9">
    <location>
        <begin position="215"/>
        <end position="267"/>
    </location>
</feature>
<keyword evidence="6" id="KW-0539">Nucleus</keyword>
<evidence type="ECO:0000256" key="4">
    <source>
        <dbReference type="ARBA" id="ARBA00022454"/>
    </source>
</evidence>
<comment type="caution">
    <text evidence="10">The sequence shown here is derived from an EMBL/GenBank/DDBJ whole genome shotgun (WGS) entry which is preliminary data.</text>
</comment>
<evidence type="ECO:0000256" key="6">
    <source>
        <dbReference type="ARBA" id="ARBA00023242"/>
    </source>
</evidence>
<protein>
    <submittedName>
        <fullName evidence="10">Uncharacterized protein</fullName>
    </submittedName>
</protein>
<dbReference type="GO" id="GO:0000070">
    <property type="term" value="P:mitotic sister chromatid segregation"/>
    <property type="evidence" value="ECO:0007669"/>
    <property type="project" value="TreeGrafter"/>
</dbReference>
<feature type="coiled-coil region" evidence="8">
    <location>
        <begin position="121"/>
        <end position="171"/>
    </location>
</feature>
<comment type="subcellular location">
    <subcellularLocation>
        <location evidence="2">Chromosome</location>
        <location evidence="2">Centromere</location>
    </subcellularLocation>
    <subcellularLocation>
        <location evidence="1">Nucleus</location>
    </subcellularLocation>
</comment>
<reference evidence="10" key="1">
    <citation type="submission" date="2023-06" db="EMBL/GenBank/DDBJ databases">
        <title>Genome-scale phylogeny and comparative genomics of the fungal order Sordariales.</title>
        <authorList>
            <consortium name="Lawrence Berkeley National Laboratory"/>
            <person name="Hensen N."/>
            <person name="Bonometti L."/>
            <person name="Westerberg I."/>
            <person name="Brannstrom I.O."/>
            <person name="Guillou S."/>
            <person name="Cros-Aarteil S."/>
            <person name="Calhoun S."/>
            <person name="Haridas S."/>
            <person name="Kuo A."/>
            <person name="Mondo S."/>
            <person name="Pangilinan J."/>
            <person name="Riley R."/>
            <person name="Labutti K."/>
            <person name="Andreopoulos B."/>
            <person name="Lipzen A."/>
            <person name="Chen C."/>
            <person name="Yanf M."/>
            <person name="Daum C."/>
            <person name="Ng V."/>
            <person name="Clum A."/>
            <person name="Steindorff A."/>
            <person name="Ohm R."/>
            <person name="Martin F."/>
            <person name="Silar P."/>
            <person name="Natvig D."/>
            <person name="Lalanne C."/>
            <person name="Gautier V."/>
            <person name="Ament-Velasquez S.L."/>
            <person name="Kruys A."/>
            <person name="Hutchinson M.I."/>
            <person name="Powell A.J."/>
            <person name="Barry K."/>
            <person name="Miller A.N."/>
            <person name="Grigoriev I.V."/>
            <person name="Debuchy R."/>
            <person name="Gladieux P."/>
            <person name="Thoren M.H."/>
            <person name="Johannesson H."/>
        </authorList>
    </citation>
    <scope>NUCLEOTIDE SEQUENCE</scope>
    <source>
        <strain evidence="10">PSN4</strain>
    </source>
</reference>
<dbReference type="GO" id="GO:0051382">
    <property type="term" value="P:kinetochore assembly"/>
    <property type="evidence" value="ECO:0007669"/>
    <property type="project" value="InterPro"/>
</dbReference>
<dbReference type="PANTHER" id="PTHR14401">
    <property type="entry name" value="CENTROMERE PROTEIN K"/>
    <property type="match status" value="1"/>
</dbReference>
<keyword evidence="11" id="KW-1185">Reference proteome</keyword>
<dbReference type="InterPro" id="IPR020993">
    <property type="entry name" value="Centromere_CenpK"/>
</dbReference>
<dbReference type="GO" id="GO:0000775">
    <property type="term" value="C:chromosome, centromeric region"/>
    <property type="evidence" value="ECO:0007669"/>
    <property type="project" value="UniProtKB-SubCell"/>
</dbReference>
<keyword evidence="4" id="KW-0158">Chromosome</keyword>
<dbReference type="EMBL" id="MU839834">
    <property type="protein sequence ID" value="KAK1754910.1"/>
    <property type="molecule type" value="Genomic_DNA"/>
</dbReference>
<evidence type="ECO:0000256" key="1">
    <source>
        <dbReference type="ARBA" id="ARBA00004123"/>
    </source>
</evidence>
<feature type="compositionally biased region" description="Basic and acidic residues" evidence="9">
    <location>
        <begin position="225"/>
        <end position="240"/>
    </location>
</feature>
<dbReference type="AlphaFoldDB" id="A0AAJ0BAW7"/>